<accession>A0A1Y2HAI8</accession>
<organism evidence="1 2">
    <name type="scientific">Catenaria anguillulae PL171</name>
    <dbReference type="NCBI Taxonomy" id="765915"/>
    <lineage>
        <taxon>Eukaryota</taxon>
        <taxon>Fungi</taxon>
        <taxon>Fungi incertae sedis</taxon>
        <taxon>Blastocladiomycota</taxon>
        <taxon>Blastocladiomycetes</taxon>
        <taxon>Blastocladiales</taxon>
        <taxon>Catenariaceae</taxon>
        <taxon>Catenaria</taxon>
    </lineage>
</organism>
<proteinExistence type="predicted"/>
<name>A0A1Y2HAI8_9FUNG</name>
<sequence>MCSDSGGCRDVPCEECLMWFWATSILVVWLHDSTLFCWKTRLIYLETSHFIFDFTLQNGTRRWQVVGCFHLCSVRQRPPTATPHSLWPQRWAAPRILVRPNSYGCHRTNQRVNLPHHKVGEESQCINYVSEGCSK</sequence>
<reference evidence="1 2" key="1">
    <citation type="submission" date="2016-07" db="EMBL/GenBank/DDBJ databases">
        <title>Pervasive Adenine N6-methylation of Active Genes in Fungi.</title>
        <authorList>
            <consortium name="DOE Joint Genome Institute"/>
            <person name="Mondo S.J."/>
            <person name="Dannebaum R.O."/>
            <person name="Kuo R.C."/>
            <person name="Labutti K."/>
            <person name="Haridas S."/>
            <person name="Kuo A."/>
            <person name="Salamov A."/>
            <person name="Ahrendt S.R."/>
            <person name="Lipzen A."/>
            <person name="Sullivan W."/>
            <person name="Andreopoulos W.B."/>
            <person name="Clum A."/>
            <person name="Lindquist E."/>
            <person name="Daum C."/>
            <person name="Ramamoorthy G.K."/>
            <person name="Gryganskyi A."/>
            <person name="Culley D."/>
            <person name="Magnuson J.K."/>
            <person name="James T.Y."/>
            <person name="O'Malley M.A."/>
            <person name="Stajich J.E."/>
            <person name="Spatafora J.W."/>
            <person name="Visel A."/>
            <person name="Grigoriev I.V."/>
        </authorList>
    </citation>
    <scope>NUCLEOTIDE SEQUENCE [LARGE SCALE GENOMIC DNA]</scope>
    <source>
        <strain evidence="1 2">PL171</strain>
    </source>
</reference>
<dbReference type="Proteomes" id="UP000193411">
    <property type="component" value="Unassembled WGS sequence"/>
</dbReference>
<dbReference type="AlphaFoldDB" id="A0A1Y2HAI8"/>
<evidence type="ECO:0000313" key="1">
    <source>
        <dbReference type="EMBL" id="ORZ30941.1"/>
    </source>
</evidence>
<comment type="caution">
    <text evidence="1">The sequence shown here is derived from an EMBL/GenBank/DDBJ whole genome shotgun (WGS) entry which is preliminary data.</text>
</comment>
<gene>
    <name evidence="1" type="ORF">BCR44DRAFT_329388</name>
</gene>
<keyword evidence="2" id="KW-1185">Reference proteome</keyword>
<protein>
    <submittedName>
        <fullName evidence="1">Uncharacterized protein</fullName>
    </submittedName>
</protein>
<evidence type="ECO:0000313" key="2">
    <source>
        <dbReference type="Proteomes" id="UP000193411"/>
    </source>
</evidence>
<dbReference type="EMBL" id="MCFL01000071">
    <property type="protein sequence ID" value="ORZ30941.1"/>
    <property type="molecule type" value="Genomic_DNA"/>
</dbReference>